<proteinExistence type="predicted"/>
<dbReference type="InterPro" id="IPR011042">
    <property type="entry name" value="6-blade_b-propeller_TolB-like"/>
</dbReference>
<sequence length="412" mass="45524">MLLRVWKLQGLTLVLSLLLFGSSALAAPVSKDTLNAAFVRDGNLWIKSGYGEERQLTREGKALRPKWSFDGEWIAYLEGENQPELKLWNVPTGRSRTVNAGGVELYQWSPERNELAYTANGKLYAVRAESSEAPKEIADGIGSFSWMPDGKRFIASSAARLLSEGWERVRILEISPEGATKTLFTLPPASDDFFVVGASAFKYSPSGKWIAFLATPTASLSADANYLCLLSSDGTSFHAVDQMLNRPDWIQWSGREDTLAYIAGVGREAARDKVLKTLRIPASGKPISHTPKGFVDQGLTWEGADRIVASRAKEYAGEGGSKSWPLPKLVEIRLQGGRSRSVTEPPRDYGDFAPQFFPREQRLVWVRSDRERADALMAGRGGKGPSVWIKQIDRATDYYGYGDWAEVLAVHG</sequence>
<gene>
    <name evidence="2" type="ORF">ACFQMJ_15790</name>
</gene>
<dbReference type="Proteomes" id="UP001596378">
    <property type="component" value="Unassembled WGS sequence"/>
</dbReference>
<reference evidence="3" key="1">
    <citation type="journal article" date="2019" name="Int. J. Syst. Evol. Microbiol.">
        <title>The Global Catalogue of Microorganisms (GCM) 10K type strain sequencing project: providing services to taxonomists for standard genome sequencing and annotation.</title>
        <authorList>
            <consortium name="The Broad Institute Genomics Platform"/>
            <consortium name="The Broad Institute Genome Sequencing Center for Infectious Disease"/>
            <person name="Wu L."/>
            <person name="Ma J."/>
        </authorList>
    </citation>
    <scope>NUCLEOTIDE SEQUENCE [LARGE SCALE GENOMIC DNA]</scope>
    <source>
        <strain evidence="3">KCTC 12907</strain>
    </source>
</reference>
<feature type="signal peptide" evidence="1">
    <location>
        <begin position="1"/>
        <end position="26"/>
    </location>
</feature>
<dbReference type="PANTHER" id="PTHR36842:SF1">
    <property type="entry name" value="PROTEIN TOLB"/>
    <property type="match status" value="1"/>
</dbReference>
<accession>A0ABW2FAC9</accession>
<protein>
    <submittedName>
        <fullName evidence="2">Translocation protein TolB</fullName>
    </submittedName>
</protein>
<organism evidence="2 3">
    <name type="scientific">Cohnella cellulosilytica</name>
    <dbReference type="NCBI Taxonomy" id="986710"/>
    <lineage>
        <taxon>Bacteria</taxon>
        <taxon>Bacillati</taxon>
        <taxon>Bacillota</taxon>
        <taxon>Bacilli</taxon>
        <taxon>Bacillales</taxon>
        <taxon>Paenibacillaceae</taxon>
        <taxon>Cohnella</taxon>
    </lineage>
</organism>
<evidence type="ECO:0000313" key="2">
    <source>
        <dbReference type="EMBL" id="MFC7149988.1"/>
    </source>
</evidence>
<comment type="caution">
    <text evidence="2">The sequence shown here is derived from an EMBL/GenBank/DDBJ whole genome shotgun (WGS) entry which is preliminary data.</text>
</comment>
<dbReference type="EMBL" id="JBHTAI010000009">
    <property type="protein sequence ID" value="MFC7149988.1"/>
    <property type="molecule type" value="Genomic_DNA"/>
</dbReference>
<keyword evidence="3" id="KW-1185">Reference proteome</keyword>
<dbReference type="PANTHER" id="PTHR36842">
    <property type="entry name" value="PROTEIN TOLB HOMOLOG"/>
    <property type="match status" value="1"/>
</dbReference>
<evidence type="ECO:0000313" key="3">
    <source>
        <dbReference type="Proteomes" id="UP001596378"/>
    </source>
</evidence>
<evidence type="ECO:0000256" key="1">
    <source>
        <dbReference type="SAM" id="SignalP"/>
    </source>
</evidence>
<keyword evidence="1" id="KW-0732">Signal</keyword>
<feature type="chain" id="PRO_5045457509" evidence="1">
    <location>
        <begin position="27"/>
        <end position="412"/>
    </location>
</feature>
<dbReference type="Gene3D" id="2.120.10.30">
    <property type="entry name" value="TolB, C-terminal domain"/>
    <property type="match status" value="2"/>
</dbReference>
<name>A0ABW2FAC9_9BACL</name>
<dbReference type="RefSeq" id="WP_378046310.1">
    <property type="nucleotide sequence ID" value="NZ_JBHMDN010000010.1"/>
</dbReference>
<dbReference type="SUPFAM" id="SSF82171">
    <property type="entry name" value="DPP6 N-terminal domain-like"/>
    <property type="match status" value="1"/>
</dbReference>